<dbReference type="Proteomes" id="UP000700596">
    <property type="component" value="Unassembled WGS sequence"/>
</dbReference>
<proteinExistence type="predicted"/>
<name>A0A9P9DNJ6_9PLEO</name>
<dbReference type="EMBL" id="JAGMWT010000009">
    <property type="protein sequence ID" value="KAH7122451.1"/>
    <property type="molecule type" value="Genomic_DNA"/>
</dbReference>
<evidence type="ECO:0000313" key="2">
    <source>
        <dbReference type="EMBL" id="KAH7122451.1"/>
    </source>
</evidence>
<feature type="region of interest" description="Disordered" evidence="1">
    <location>
        <begin position="1"/>
        <end position="69"/>
    </location>
</feature>
<feature type="region of interest" description="Disordered" evidence="1">
    <location>
        <begin position="426"/>
        <end position="469"/>
    </location>
</feature>
<feature type="compositionally biased region" description="Polar residues" evidence="1">
    <location>
        <begin position="211"/>
        <end position="222"/>
    </location>
</feature>
<feature type="region of interest" description="Disordered" evidence="1">
    <location>
        <begin position="117"/>
        <end position="139"/>
    </location>
</feature>
<feature type="compositionally biased region" description="Basic and acidic residues" evidence="1">
    <location>
        <begin position="358"/>
        <end position="371"/>
    </location>
</feature>
<organism evidence="2 3">
    <name type="scientific">Dendryphion nanum</name>
    <dbReference type="NCBI Taxonomy" id="256645"/>
    <lineage>
        <taxon>Eukaryota</taxon>
        <taxon>Fungi</taxon>
        <taxon>Dikarya</taxon>
        <taxon>Ascomycota</taxon>
        <taxon>Pezizomycotina</taxon>
        <taxon>Dothideomycetes</taxon>
        <taxon>Pleosporomycetidae</taxon>
        <taxon>Pleosporales</taxon>
        <taxon>Torulaceae</taxon>
        <taxon>Dendryphion</taxon>
    </lineage>
</organism>
<feature type="compositionally biased region" description="Acidic residues" evidence="1">
    <location>
        <begin position="169"/>
        <end position="179"/>
    </location>
</feature>
<feature type="compositionally biased region" description="Polar residues" evidence="1">
    <location>
        <begin position="426"/>
        <end position="438"/>
    </location>
</feature>
<feature type="compositionally biased region" description="Low complexity" evidence="1">
    <location>
        <begin position="187"/>
        <end position="210"/>
    </location>
</feature>
<reference evidence="2" key="1">
    <citation type="journal article" date="2021" name="Nat. Commun.">
        <title>Genetic determinants of endophytism in the Arabidopsis root mycobiome.</title>
        <authorList>
            <person name="Mesny F."/>
            <person name="Miyauchi S."/>
            <person name="Thiergart T."/>
            <person name="Pickel B."/>
            <person name="Atanasova L."/>
            <person name="Karlsson M."/>
            <person name="Huettel B."/>
            <person name="Barry K.W."/>
            <person name="Haridas S."/>
            <person name="Chen C."/>
            <person name="Bauer D."/>
            <person name="Andreopoulos W."/>
            <person name="Pangilinan J."/>
            <person name="LaButti K."/>
            <person name="Riley R."/>
            <person name="Lipzen A."/>
            <person name="Clum A."/>
            <person name="Drula E."/>
            <person name="Henrissat B."/>
            <person name="Kohler A."/>
            <person name="Grigoriev I.V."/>
            <person name="Martin F.M."/>
            <person name="Hacquard S."/>
        </authorList>
    </citation>
    <scope>NUCLEOTIDE SEQUENCE</scope>
    <source>
        <strain evidence="2">MPI-CAGE-CH-0243</strain>
    </source>
</reference>
<feature type="region of interest" description="Disordered" evidence="1">
    <location>
        <begin position="358"/>
        <end position="409"/>
    </location>
</feature>
<comment type="caution">
    <text evidence="2">The sequence shown here is derived from an EMBL/GenBank/DDBJ whole genome shotgun (WGS) entry which is preliminary data.</text>
</comment>
<evidence type="ECO:0000313" key="3">
    <source>
        <dbReference type="Proteomes" id="UP000700596"/>
    </source>
</evidence>
<sequence>MQRGEDRAALHPLKQNPPSIAEARNEYSPNSFVDIDITGPIRPPPSAITTSATAYDPHASPSPLDRDYATGARIGHQRSLTDTWFDNCQPFLNKATSTFHQHTSKAAALPSPTKSLASFISSRGGPESTTSPSSPPKFAAGAKALQNWFNGASAPVNLGVSRHDHTDSEFESDEEDEEMMSNIFPGSSRSTKLTNSTTTTSSSPDTTITTPKQSSQPKNVNLTSSTSKFSWLLSTPKPTNPTRSTPAYHNPSDELLNLNISTSLFPHGPADPLDPSSFHALLSSAESLLTRYQTSYRHLSTSMSDIRAEQSAQTDELEEAKTRVLHFKMQLEAMAARASEQDAQMRRLVEDLEFERRARREDDEARKRSVEIVRNGQTAGFQAQDGGSPKRRNRISGSEISVDSGFESECESEAPSSVFSLRKNYMSPTSETPVSSAAASMAEENDNEQDITPKKRNSTAQAPAMMQRRSTYDRVRDGGAVSAGVSFATGSWGCGNCEGGAQSAVWGRLAREREENAGLRRRVEELEDGMQGALDVVNGPWGR</sequence>
<dbReference type="AlphaFoldDB" id="A0A9P9DNJ6"/>
<gene>
    <name evidence="2" type="ORF">B0J11DRAFT_437099</name>
</gene>
<dbReference type="OrthoDB" id="5377009at2759"/>
<feature type="region of interest" description="Disordered" evidence="1">
    <location>
        <begin position="159"/>
        <end position="222"/>
    </location>
</feature>
<keyword evidence="3" id="KW-1185">Reference proteome</keyword>
<protein>
    <submittedName>
        <fullName evidence="2">Uncharacterized protein</fullName>
    </submittedName>
</protein>
<feature type="compositionally biased region" description="Low complexity" evidence="1">
    <location>
        <begin position="121"/>
        <end position="132"/>
    </location>
</feature>
<accession>A0A9P9DNJ6</accession>
<evidence type="ECO:0000256" key="1">
    <source>
        <dbReference type="SAM" id="MobiDB-lite"/>
    </source>
</evidence>